<evidence type="ECO:0000256" key="7">
    <source>
        <dbReference type="ARBA" id="ARBA00023278"/>
    </source>
</evidence>
<comment type="subcellular location">
    <subcellularLocation>
        <location evidence="1">Secreted</location>
        <location evidence="1">Extracellular space</location>
        <location evidence="1">Apoplast</location>
    </subcellularLocation>
</comment>
<evidence type="ECO:0000256" key="5">
    <source>
        <dbReference type="ARBA" id="ARBA00022702"/>
    </source>
</evidence>
<keyword evidence="10" id="KW-1185">Reference proteome</keyword>
<keyword evidence="6" id="KW-0732">Signal</keyword>
<dbReference type="InterPro" id="IPR033250">
    <property type="entry name" value="CEP"/>
</dbReference>
<evidence type="ECO:0000256" key="4">
    <source>
        <dbReference type="ARBA" id="ARBA00022525"/>
    </source>
</evidence>
<evidence type="ECO:0000313" key="9">
    <source>
        <dbReference type="EMBL" id="KAK8476802.1"/>
    </source>
</evidence>
<keyword evidence="5" id="KW-0372">Hormone</keyword>
<dbReference type="PANTHER" id="PTHR33348:SF44">
    <property type="entry name" value="PRECURSOR OF CEP6"/>
    <property type="match status" value="1"/>
</dbReference>
<feature type="compositionally biased region" description="Basic and acidic residues" evidence="8">
    <location>
        <begin position="93"/>
        <end position="107"/>
    </location>
</feature>
<evidence type="ECO:0000313" key="10">
    <source>
        <dbReference type="Proteomes" id="UP001472677"/>
    </source>
</evidence>
<evidence type="ECO:0000256" key="6">
    <source>
        <dbReference type="ARBA" id="ARBA00022729"/>
    </source>
</evidence>
<feature type="region of interest" description="Disordered" evidence="8">
    <location>
        <begin position="51"/>
        <end position="120"/>
    </location>
</feature>
<evidence type="ECO:0000256" key="3">
    <source>
        <dbReference type="ARBA" id="ARBA00022523"/>
    </source>
</evidence>
<gene>
    <name evidence="9" type="ORF">V6N12_036965</name>
</gene>
<sequence>MYPPTGVEVEGLMHMAYVSHNFEYYIYCNLPQKKALNTTVVTKTKSLEPLAHTSLRHLRSEPSSKKCSRQPDDNTTFKAPENGDHNIGSGQERSSKVENIDDFRPTEPGHSPGAGHSIQT</sequence>
<name>A0ABR1Z9V5_9ROSI</name>
<evidence type="ECO:0000256" key="2">
    <source>
        <dbReference type="ARBA" id="ARBA00008963"/>
    </source>
</evidence>
<feature type="compositionally biased region" description="Basic and acidic residues" evidence="8">
    <location>
        <begin position="58"/>
        <end position="72"/>
    </location>
</feature>
<dbReference type="EMBL" id="JBBPBM010002553">
    <property type="protein sequence ID" value="KAK8476802.1"/>
    <property type="molecule type" value="Genomic_DNA"/>
</dbReference>
<dbReference type="Proteomes" id="UP001472677">
    <property type="component" value="Unassembled WGS sequence"/>
</dbReference>
<accession>A0ABR1Z9V5</accession>
<organism evidence="9 10">
    <name type="scientific">Hibiscus sabdariffa</name>
    <name type="common">roselle</name>
    <dbReference type="NCBI Taxonomy" id="183260"/>
    <lineage>
        <taxon>Eukaryota</taxon>
        <taxon>Viridiplantae</taxon>
        <taxon>Streptophyta</taxon>
        <taxon>Embryophyta</taxon>
        <taxon>Tracheophyta</taxon>
        <taxon>Spermatophyta</taxon>
        <taxon>Magnoliopsida</taxon>
        <taxon>eudicotyledons</taxon>
        <taxon>Gunneridae</taxon>
        <taxon>Pentapetalae</taxon>
        <taxon>rosids</taxon>
        <taxon>malvids</taxon>
        <taxon>Malvales</taxon>
        <taxon>Malvaceae</taxon>
        <taxon>Malvoideae</taxon>
        <taxon>Hibiscus</taxon>
    </lineage>
</organism>
<keyword evidence="7" id="KW-0379">Hydroxylation</keyword>
<comment type="caution">
    <text evidence="9">The sequence shown here is derived from an EMBL/GenBank/DDBJ whole genome shotgun (WGS) entry which is preliminary data.</text>
</comment>
<keyword evidence="4" id="KW-0964">Secreted</keyword>
<proteinExistence type="inferred from homology"/>
<dbReference type="PANTHER" id="PTHR33348">
    <property type="entry name" value="PRECURSOR OF CEP5"/>
    <property type="match status" value="1"/>
</dbReference>
<evidence type="ECO:0000256" key="8">
    <source>
        <dbReference type="SAM" id="MobiDB-lite"/>
    </source>
</evidence>
<reference evidence="9 10" key="1">
    <citation type="journal article" date="2024" name="G3 (Bethesda)">
        <title>Genome assembly of Hibiscus sabdariffa L. provides insights into metabolisms of medicinal natural products.</title>
        <authorList>
            <person name="Kim T."/>
        </authorList>
    </citation>
    <scope>NUCLEOTIDE SEQUENCE [LARGE SCALE GENOMIC DNA]</scope>
    <source>
        <strain evidence="9">TK-2024</strain>
        <tissue evidence="9">Old leaves</tissue>
    </source>
</reference>
<evidence type="ECO:0000256" key="1">
    <source>
        <dbReference type="ARBA" id="ARBA00004271"/>
    </source>
</evidence>
<comment type="similarity">
    <text evidence="2">Belongs to the C-terminally encoded plant signaling peptide (CEP) family.</text>
</comment>
<keyword evidence="3" id="KW-0052">Apoplast</keyword>
<protein>
    <submittedName>
        <fullName evidence="9">Uncharacterized protein</fullName>
    </submittedName>
</protein>